<comment type="caution">
    <text evidence="2">The sequence shown here is derived from an EMBL/GenBank/DDBJ whole genome shotgun (WGS) entry which is preliminary data.</text>
</comment>
<dbReference type="AlphaFoldDB" id="A0A1F6D9K8"/>
<accession>A0A1F6D9K8</accession>
<sequence>MKKKNLSHTLNYPAVFEPAKEGGFNVSFPAFPGCVTFGKTFEEARRKAGEILALWLEELAVHHESAPIATRYPMVDEITVNAPSSLTFVA</sequence>
<dbReference type="Proteomes" id="UP000178042">
    <property type="component" value="Unassembled WGS sequence"/>
</dbReference>
<organism evidence="2 3">
    <name type="scientific">Candidatus Kaiserbacteria bacterium RIFCSPHIGHO2_02_FULL_49_16</name>
    <dbReference type="NCBI Taxonomy" id="1798490"/>
    <lineage>
        <taxon>Bacteria</taxon>
        <taxon>Candidatus Kaiseribacteriota</taxon>
    </lineage>
</organism>
<evidence type="ECO:0000259" key="1">
    <source>
        <dbReference type="Pfam" id="PF15919"/>
    </source>
</evidence>
<reference evidence="2 3" key="1">
    <citation type="journal article" date="2016" name="Nat. Commun.">
        <title>Thousands of microbial genomes shed light on interconnected biogeochemical processes in an aquifer system.</title>
        <authorList>
            <person name="Anantharaman K."/>
            <person name="Brown C.T."/>
            <person name="Hug L.A."/>
            <person name="Sharon I."/>
            <person name="Castelle C.J."/>
            <person name="Probst A.J."/>
            <person name="Thomas B.C."/>
            <person name="Singh A."/>
            <person name="Wilkins M.J."/>
            <person name="Karaoz U."/>
            <person name="Brodie E.L."/>
            <person name="Williams K.H."/>
            <person name="Hubbard S.S."/>
            <person name="Banfield J.F."/>
        </authorList>
    </citation>
    <scope>NUCLEOTIDE SEQUENCE [LARGE SCALE GENOMIC DNA]</scope>
</reference>
<dbReference type="SUPFAM" id="SSF143100">
    <property type="entry name" value="TTHA1013/TTHA0281-like"/>
    <property type="match status" value="1"/>
</dbReference>
<dbReference type="Pfam" id="PF15919">
    <property type="entry name" value="HicB_lk_antitox"/>
    <property type="match status" value="1"/>
</dbReference>
<gene>
    <name evidence="2" type="ORF">A3C86_04375</name>
</gene>
<name>A0A1F6D9K8_9BACT</name>
<proteinExistence type="predicted"/>
<dbReference type="Gene3D" id="3.30.160.250">
    <property type="match status" value="1"/>
</dbReference>
<evidence type="ECO:0000313" key="2">
    <source>
        <dbReference type="EMBL" id="OGG58096.1"/>
    </source>
</evidence>
<dbReference type="InterPro" id="IPR035069">
    <property type="entry name" value="TTHA1013/TTHA0281-like"/>
</dbReference>
<dbReference type="InterPro" id="IPR031807">
    <property type="entry name" value="HicB-like"/>
</dbReference>
<protein>
    <recommendedName>
        <fullName evidence="1">HicB-like antitoxin of toxin-antitoxin system domain-containing protein</fullName>
    </recommendedName>
</protein>
<evidence type="ECO:0000313" key="3">
    <source>
        <dbReference type="Proteomes" id="UP000178042"/>
    </source>
</evidence>
<dbReference type="EMBL" id="MFLD01000045">
    <property type="protein sequence ID" value="OGG58096.1"/>
    <property type="molecule type" value="Genomic_DNA"/>
</dbReference>
<dbReference type="PANTHER" id="PTHR34504">
    <property type="entry name" value="ANTITOXIN HICB"/>
    <property type="match status" value="1"/>
</dbReference>
<dbReference type="InterPro" id="IPR051404">
    <property type="entry name" value="TA_system_antitoxin"/>
</dbReference>
<feature type="domain" description="HicB-like antitoxin of toxin-antitoxin system" evidence="1">
    <location>
        <begin position="12"/>
        <end position="70"/>
    </location>
</feature>
<dbReference type="PANTHER" id="PTHR34504:SF2">
    <property type="entry name" value="UPF0150 PROTEIN SSL0259"/>
    <property type="match status" value="1"/>
</dbReference>